<dbReference type="EMBL" id="BEGY01000094">
    <property type="protein sequence ID" value="GAX83237.1"/>
    <property type="molecule type" value="Genomic_DNA"/>
</dbReference>
<dbReference type="InterPro" id="IPR008984">
    <property type="entry name" value="SMAD_FHA_dom_sf"/>
</dbReference>
<dbReference type="GO" id="GO:0002151">
    <property type="term" value="F:G-quadruplex RNA binding"/>
    <property type="evidence" value="ECO:0007669"/>
    <property type="project" value="InterPro"/>
</dbReference>
<dbReference type="GO" id="GO:0071339">
    <property type="term" value="C:MLL1 complex"/>
    <property type="evidence" value="ECO:0007669"/>
    <property type="project" value="InterPro"/>
</dbReference>
<reference evidence="3 4" key="1">
    <citation type="submission" date="2017-08" db="EMBL/GenBank/DDBJ databases">
        <title>Acidophilic green algal genome provides insights into adaptation to an acidic environment.</title>
        <authorList>
            <person name="Hirooka S."/>
            <person name="Hirose Y."/>
            <person name="Kanesaki Y."/>
            <person name="Higuchi S."/>
            <person name="Fujiwara T."/>
            <person name="Onuma R."/>
            <person name="Era A."/>
            <person name="Ohbayashi R."/>
            <person name="Uzuka A."/>
            <person name="Nozaki H."/>
            <person name="Yoshikawa H."/>
            <person name="Miyagishima S.Y."/>
        </authorList>
    </citation>
    <scope>NUCLEOTIDE SEQUENCE [LARGE SCALE GENOMIC DNA]</scope>
    <source>
        <strain evidence="3 4">NIES-2499</strain>
    </source>
</reference>
<dbReference type="AlphaFoldDB" id="A0A250XJI7"/>
<dbReference type="GO" id="GO:0045944">
    <property type="term" value="P:positive regulation of transcription by RNA polymerase II"/>
    <property type="evidence" value="ECO:0007669"/>
    <property type="project" value="TreeGrafter"/>
</dbReference>
<dbReference type="Proteomes" id="UP000232323">
    <property type="component" value="Unassembled WGS sequence"/>
</dbReference>
<feature type="region of interest" description="Disordered" evidence="1">
    <location>
        <begin position="117"/>
        <end position="167"/>
    </location>
</feature>
<dbReference type="OrthoDB" id="10262769at2759"/>
<accession>A0A250XJI7</accession>
<feature type="domain" description="FHA" evidence="2">
    <location>
        <begin position="347"/>
        <end position="408"/>
    </location>
</feature>
<dbReference type="PROSITE" id="PS50006">
    <property type="entry name" value="FHA_DOMAIN"/>
    <property type="match status" value="1"/>
</dbReference>
<evidence type="ECO:0000313" key="4">
    <source>
        <dbReference type="Proteomes" id="UP000232323"/>
    </source>
</evidence>
<name>A0A250XJI7_9CHLO</name>
<dbReference type="SMART" id="SM00240">
    <property type="entry name" value="FHA"/>
    <property type="match status" value="1"/>
</dbReference>
<protein>
    <recommendedName>
        <fullName evidence="2">FHA domain-containing protein</fullName>
    </recommendedName>
</protein>
<dbReference type="PANTHER" id="PTHR13233:SF0">
    <property type="entry name" value="MICROSPHERULE PROTEIN 1"/>
    <property type="match status" value="1"/>
</dbReference>
<dbReference type="STRING" id="1157962.A0A250XJI7"/>
<gene>
    <name evidence="3" type="ORF">CEUSTIGMA_g10663.t1</name>
</gene>
<dbReference type="InterPro" id="IPR000253">
    <property type="entry name" value="FHA_dom"/>
</dbReference>
<evidence type="ECO:0000256" key="1">
    <source>
        <dbReference type="SAM" id="MobiDB-lite"/>
    </source>
</evidence>
<dbReference type="SUPFAM" id="SSF49879">
    <property type="entry name" value="SMAD/FHA domain"/>
    <property type="match status" value="1"/>
</dbReference>
<comment type="caution">
    <text evidence="3">The sequence shown here is derived from an EMBL/GenBank/DDBJ whole genome shotgun (WGS) entry which is preliminary data.</text>
</comment>
<evidence type="ECO:0000313" key="3">
    <source>
        <dbReference type="EMBL" id="GAX83237.1"/>
    </source>
</evidence>
<dbReference type="InterPro" id="IPR037912">
    <property type="entry name" value="MCRS1"/>
</dbReference>
<feature type="compositionally biased region" description="Polar residues" evidence="1">
    <location>
        <begin position="140"/>
        <end position="155"/>
    </location>
</feature>
<feature type="region of interest" description="Disordered" evidence="1">
    <location>
        <begin position="210"/>
        <end position="244"/>
    </location>
</feature>
<sequence>MGQDDSPRTIVHAGSLNFDATKTTSELLQLQLDAVNKLFNVYKVEQYALLEELRSSHAEFVRGDKAALKRPALDQHGSIDTSAYAPVQKLEASQEGTMRSLVHHLRQKRLKILESGSNSAPTVPIQQDLIPTVPPDIPESPTSTQPVMPSTSQASDPIGSSPGISLNMWIAPHTSSAVTSTPQSIRDTTSALEFSKGSHDTLGVSESLAQLPARAKTQAAQESEHQPSTEKMPIPSSQGDPQSIALGTSATARYGDQILGYGSDEEVVAFTDVEEELLPDSTSFQCNTASTAPRIQDWRQRFKDNCPEILALEAIASTTSQQDLDLEQALACLCGRSGRYLIRRTHILIGRDTEAKGSVDIDLSREVRHVDAAKKVSRRQAFLSLLPDGSFQIQNVGKRLLQVDGKVLQQFQTESMNHLSVVEIGECRLMFMVNSLAVQRVLNRTGRLVI</sequence>
<organism evidence="3 4">
    <name type="scientific">Chlamydomonas eustigma</name>
    <dbReference type="NCBI Taxonomy" id="1157962"/>
    <lineage>
        <taxon>Eukaryota</taxon>
        <taxon>Viridiplantae</taxon>
        <taxon>Chlorophyta</taxon>
        <taxon>core chlorophytes</taxon>
        <taxon>Chlorophyceae</taxon>
        <taxon>CS clade</taxon>
        <taxon>Chlamydomonadales</taxon>
        <taxon>Chlamydomonadaceae</taxon>
        <taxon>Chlamydomonas</taxon>
    </lineage>
</organism>
<feature type="compositionally biased region" description="Polar residues" evidence="1">
    <location>
        <begin position="235"/>
        <end position="244"/>
    </location>
</feature>
<dbReference type="GO" id="GO:0044545">
    <property type="term" value="C:NSL complex"/>
    <property type="evidence" value="ECO:0007669"/>
    <property type="project" value="TreeGrafter"/>
</dbReference>
<evidence type="ECO:0000259" key="2">
    <source>
        <dbReference type="PROSITE" id="PS50006"/>
    </source>
</evidence>
<keyword evidence="4" id="KW-1185">Reference proteome</keyword>
<proteinExistence type="predicted"/>
<dbReference type="GO" id="GO:0031011">
    <property type="term" value="C:Ino80 complex"/>
    <property type="evidence" value="ECO:0007669"/>
    <property type="project" value="InterPro"/>
</dbReference>
<dbReference type="PANTHER" id="PTHR13233">
    <property type="entry name" value="MICROSPHERULE PROTEIN 1"/>
    <property type="match status" value="1"/>
</dbReference>